<keyword evidence="1" id="KW-0472">Membrane</keyword>
<evidence type="ECO:0000313" key="2">
    <source>
        <dbReference type="EMBL" id="KAF1802603.1"/>
    </source>
</evidence>
<reference evidence="2 3" key="1">
    <citation type="submission" date="2019-09" db="EMBL/GenBank/DDBJ databases">
        <authorList>
            <consortium name="DOE Joint Genome Institute"/>
            <person name="Mondo S.J."/>
            <person name="Navarro-Mendoza M.I."/>
            <person name="Perez-Arques C."/>
            <person name="Panchal S."/>
            <person name="Nicolas F.E."/>
            <person name="Ganguly P."/>
            <person name="Pangilinan J."/>
            <person name="Grigoriev I."/>
            <person name="Heitman J."/>
            <person name="Sanya K."/>
            <person name="Garre V."/>
        </authorList>
    </citation>
    <scope>NUCLEOTIDE SEQUENCE [LARGE SCALE GENOMIC DNA]</scope>
    <source>
        <strain evidence="2 3">MU402</strain>
    </source>
</reference>
<feature type="transmembrane region" description="Helical" evidence="1">
    <location>
        <begin position="70"/>
        <end position="94"/>
    </location>
</feature>
<dbReference type="Proteomes" id="UP000469890">
    <property type="component" value="Unassembled WGS sequence"/>
</dbReference>
<accession>A0A8H4BJC0</accession>
<feature type="transmembrane region" description="Helical" evidence="1">
    <location>
        <begin position="38"/>
        <end position="64"/>
    </location>
</feature>
<organism evidence="2 3">
    <name type="scientific">Mucor circinelloides f. lusitanicus</name>
    <name type="common">Mucor racemosus var. lusitanicus</name>
    <dbReference type="NCBI Taxonomy" id="29924"/>
    <lineage>
        <taxon>Eukaryota</taxon>
        <taxon>Fungi</taxon>
        <taxon>Fungi incertae sedis</taxon>
        <taxon>Mucoromycota</taxon>
        <taxon>Mucoromycotina</taxon>
        <taxon>Mucoromycetes</taxon>
        <taxon>Mucorales</taxon>
        <taxon>Mucorineae</taxon>
        <taxon>Mucoraceae</taxon>
        <taxon>Mucor</taxon>
    </lineage>
</organism>
<proteinExistence type="predicted"/>
<feature type="non-terminal residue" evidence="2">
    <location>
        <position position="95"/>
    </location>
</feature>
<evidence type="ECO:0000313" key="3">
    <source>
        <dbReference type="Proteomes" id="UP000469890"/>
    </source>
</evidence>
<sequence>MVSTRFLAWSLHDGLTHGVDMVQSNMVQCKVSELLCHCLYMVSSVIGLLKPVVFFMACGLLLVVFTASGWYLKALLCLAFALYPGCLGEPVVFFM</sequence>
<keyword evidence="1" id="KW-0812">Transmembrane</keyword>
<dbReference type="EMBL" id="JAAECE010000004">
    <property type="protein sequence ID" value="KAF1802603.1"/>
    <property type="molecule type" value="Genomic_DNA"/>
</dbReference>
<dbReference type="AlphaFoldDB" id="A0A8H4BJC0"/>
<keyword evidence="1" id="KW-1133">Transmembrane helix</keyword>
<comment type="caution">
    <text evidence="2">The sequence shown here is derived from an EMBL/GenBank/DDBJ whole genome shotgun (WGS) entry which is preliminary data.</text>
</comment>
<gene>
    <name evidence="2" type="ORF">FB192DRAFT_1378863</name>
</gene>
<name>A0A8H4BJC0_MUCCL</name>
<evidence type="ECO:0000256" key="1">
    <source>
        <dbReference type="SAM" id="Phobius"/>
    </source>
</evidence>
<protein>
    <submittedName>
        <fullName evidence="2">Uncharacterized protein</fullName>
    </submittedName>
</protein>